<dbReference type="Proteomes" id="UP000567293">
    <property type="component" value="Unassembled WGS sequence"/>
</dbReference>
<accession>A0A7V8NXA0</accession>
<gene>
    <name evidence="1" type="ORF">HRJ53_29815</name>
</gene>
<evidence type="ECO:0000313" key="2">
    <source>
        <dbReference type="Proteomes" id="UP000567293"/>
    </source>
</evidence>
<evidence type="ECO:0000313" key="1">
    <source>
        <dbReference type="EMBL" id="MBA0089209.1"/>
    </source>
</evidence>
<dbReference type="EMBL" id="JACDQQ010002878">
    <property type="protein sequence ID" value="MBA0089209.1"/>
    <property type="molecule type" value="Genomic_DNA"/>
</dbReference>
<proteinExistence type="predicted"/>
<keyword evidence="2" id="KW-1185">Reference proteome</keyword>
<comment type="caution">
    <text evidence="1">The sequence shown here is derived from an EMBL/GenBank/DDBJ whole genome shotgun (WGS) entry which is preliminary data.</text>
</comment>
<sequence length="123" mass="13201">MPNLLHHLRLDYVSCVLTILATFLLGRKLWQGWVVAAVNSAVVCVIGVRTAQFGFVPANLLCIALYTSNLVTWRFRSPDHAAKQHSNAASRAVIRAQATETHGATQDHLAAAKQVGASRAAGA</sequence>
<dbReference type="AlphaFoldDB" id="A0A7V8NXA0"/>
<reference evidence="1" key="1">
    <citation type="submission" date="2020-06" db="EMBL/GenBank/DDBJ databases">
        <title>Legume-microbial interactions unlock mineral nutrients during tropical forest succession.</title>
        <authorList>
            <person name="Epihov D.Z."/>
        </authorList>
    </citation>
    <scope>NUCLEOTIDE SEQUENCE [LARGE SCALE GENOMIC DNA]</scope>
    <source>
        <strain evidence="1">Pan2503</strain>
    </source>
</reference>
<organism evidence="1 2">
    <name type="scientific">Candidatus Acidiferrum panamense</name>
    <dbReference type="NCBI Taxonomy" id="2741543"/>
    <lineage>
        <taxon>Bacteria</taxon>
        <taxon>Pseudomonadati</taxon>
        <taxon>Acidobacteriota</taxon>
        <taxon>Terriglobia</taxon>
        <taxon>Candidatus Acidiferrales</taxon>
        <taxon>Candidatus Acidiferrum</taxon>
    </lineage>
</organism>
<protein>
    <recommendedName>
        <fullName evidence="3">Nicotinamide riboside transporter PnuC</fullName>
    </recommendedName>
</protein>
<name>A0A7V8NXA0_9BACT</name>
<evidence type="ECO:0008006" key="3">
    <source>
        <dbReference type="Google" id="ProtNLM"/>
    </source>
</evidence>